<proteinExistence type="predicted"/>
<name>K8DZD7_9FIRM</name>
<feature type="region of interest" description="Disordered" evidence="1">
    <location>
        <begin position="13"/>
        <end position="33"/>
    </location>
</feature>
<gene>
    <name evidence="2" type="ORF">DESHY_30089</name>
</gene>
<evidence type="ECO:0000256" key="1">
    <source>
        <dbReference type="SAM" id="MobiDB-lite"/>
    </source>
</evidence>
<accession>K8DZD7</accession>
<organism evidence="2 3">
    <name type="scientific">Desulforamulus hydrothermalis Lam5 = DSM 18033</name>
    <dbReference type="NCBI Taxonomy" id="1121428"/>
    <lineage>
        <taxon>Bacteria</taxon>
        <taxon>Bacillati</taxon>
        <taxon>Bacillota</taxon>
        <taxon>Clostridia</taxon>
        <taxon>Eubacteriales</taxon>
        <taxon>Peptococcaceae</taxon>
        <taxon>Desulforamulus</taxon>
    </lineage>
</organism>
<keyword evidence="3" id="KW-1185">Reference proteome</keyword>
<dbReference type="AlphaFoldDB" id="K8DZD7"/>
<dbReference type="EMBL" id="CAOS01000010">
    <property type="protein sequence ID" value="CCO08399.1"/>
    <property type="molecule type" value="Genomic_DNA"/>
</dbReference>
<protein>
    <submittedName>
        <fullName evidence="2">Uncharacterized protein</fullName>
    </submittedName>
</protein>
<sequence>MGQDVLVTVKGTRRDADSPPETIEVVSPRNNFV</sequence>
<dbReference type="STRING" id="1121428.DESHY_30089"/>
<comment type="caution">
    <text evidence="2">The sequence shown here is derived from an EMBL/GenBank/DDBJ whole genome shotgun (WGS) entry which is preliminary data.</text>
</comment>
<evidence type="ECO:0000313" key="3">
    <source>
        <dbReference type="Proteomes" id="UP000009315"/>
    </source>
</evidence>
<reference evidence="2 3" key="1">
    <citation type="journal article" date="2013" name="Genome Announc.">
        <title>Genome Sequence of the Sulfate-Reducing Bacterium Desulfotomaculum hydrothermale Lam5(T).</title>
        <authorList>
            <person name="Amin O."/>
            <person name="Fardeau M.L."/>
            <person name="Valette O."/>
            <person name="Hirschler-Rea A."/>
            <person name="Barbe V."/>
            <person name="Medigue C."/>
            <person name="Vacherie B."/>
            <person name="Ollivier B."/>
            <person name="Bertin P.N."/>
            <person name="Dolla A."/>
        </authorList>
    </citation>
    <scope>NUCLEOTIDE SEQUENCE [LARGE SCALE GENOMIC DNA]</scope>
    <source>
        <strain evidence="3">Lam5 / DSM 18033</strain>
    </source>
</reference>
<dbReference type="Proteomes" id="UP000009315">
    <property type="component" value="Unassembled WGS sequence"/>
</dbReference>
<evidence type="ECO:0000313" key="2">
    <source>
        <dbReference type="EMBL" id="CCO08399.1"/>
    </source>
</evidence>